<dbReference type="InterPro" id="IPR007396">
    <property type="entry name" value="TR_PAI2-type"/>
</dbReference>
<proteinExistence type="predicted"/>
<dbReference type="Gene3D" id="2.30.110.10">
    <property type="entry name" value="Electron Transport, Fmn-binding Protein, Chain A"/>
    <property type="match status" value="1"/>
</dbReference>
<keyword evidence="2" id="KW-1185">Reference proteome</keyword>
<accession>A0A974Y387</accession>
<reference evidence="1" key="1">
    <citation type="submission" date="2020-11" db="EMBL/GenBank/DDBJ databases">
        <title>Azospira restricta DSM 18626 genome sequence.</title>
        <authorList>
            <person name="Moe W.M."/>
        </authorList>
    </citation>
    <scope>NUCLEOTIDE SEQUENCE</scope>
    <source>
        <strain evidence="1">DSM 18626</strain>
    </source>
</reference>
<evidence type="ECO:0000313" key="1">
    <source>
        <dbReference type="EMBL" id="QRJ63681.1"/>
    </source>
</evidence>
<organism evidence="1 2">
    <name type="scientific">Azospira restricta</name>
    <dbReference type="NCBI Taxonomy" id="404405"/>
    <lineage>
        <taxon>Bacteria</taxon>
        <taxon>Pseudomonadati</taxon>
        <taxon>Pseudomonadota</taxon>
        <taxon>Betaproteobacteria</taxon>
        <taxon>Rhodocyclales</taxon>
        <taxon>Rhodocyclaceae</taxon>
        <taxon>Azospira</taxon>
    </lineage>
</organism>
<sequence length="206" mass="22652">MYCPAHFAESRPEELHALMREHPLATLVTMGDHGLNADQIPLLLETAADGTPVLRGHVARANPMWQTLHPEIEALAVFRGPEAYITPSWYPTKREHGKAVPTWNYAVVHARGPLRIIHDADWLRRQVDALTQMQESTFAEPWAVSDAPVDYVEKLLAAIVGIELTVTALEGKWKASQNQPAGNRTGVIAGLCDLGRTDAAALIGRD</sequence>
<dbReference type="PIRSF" id="PIRSF010372">
    <property type="entry name" value="PaiB"/>
    <property type="match status" value="1"/>
</dbReference>
<dbReference type="PANTHER" id="PTHR35802">
    <property type="entry name" value="PROTEASE SYNTHASE AND SPORULATION PROTEIN PAI 2"/>
    <property type="match status" value="1"/>
</dbReference>
<dbReference type="AlphaFoldDB" id="A0A974Y387"/>
<name>A0A974Y387_9RHOO</name>
<dbReference type="EMBL" id="CP064781">
    <property type="protein sequence ID" value="QRJ63681.1"/>
    <property type="molecule type" value="Genomic_DNA"/>
</dbReference>
<dbReference type="InterPro" id="IPR012349">
    <property type="entry name" value="Split_barrel_FMN-bd"/>
</dbReference>
<dbReference type="RefSeq" id="WP_203387213.1">
    <property type="nucleotide sequence ID" value="NZ_CP064781.1"/>
</dbReference>
<gene>
    <name evidence="1" type="ORF">IWH25_18395</name>
</gene>
<dbReference type="Pfam" id="PF04299">
    <property type="entry name" value="FMN_bind_2"/>
    <property type="match status" value="1"/>
</dbReference>
<dbReference type="PANTHER" id="PTHR35802:SF1">
    <property type="entry name" value="PROTEASE SYNTHASE AND SPORULATION PROTEIN PAI 2"/>
    <property type="match status" value="1"/>
</dbReference>
<dbReference type="SUPFAM" id="SSF50475">
    <property type="entry name" value="FMN-binding split barrel"/>
    <property type="match status" value="1"/>
</dbReference>
<protein>
    <submittedName>
        <fullName evidence="1">FMN-binding negative transcriptional regulator</fullName>
    </submittedName>
</protein>
<evidence type="ECO:0000313" key="2">
    <source>
        <dbReference type="Proteomes" id="UP000663444"/>
    </source>
</evidence>
<dbReference type="KEGG" id="ares:IWH25_18395"/>
<dbReference type="Proteomes" id="UP000663444">
    <property type="component" value="Chromosome"/>
</dbReference>